<dbReference type="Proteomes" id="UP000050554">
    <property type="component" value="Unassembled WGS sequence"/>
</dbReference>
<gene>
    <name evidence="1" type="ORF">ALO47_02653</name>
</gene>
<evidence type="ECO:0000313" key="2">
    <source>
        <dbReference type="Proteomes" id="UP000050554"/>
    </source>
</evidence>
<dbReference type="EMBL" id="LJRF01000185">
    <property type="protein sequence ID" value="KPY43634.1"/>
    <property type="molecule type" value="Genomic_DNA"/>
</dbReference>
<dbReference type="AlphaFoldDB" id="A0A0P9ZAL5"/>
<comment type="caution">
    <text evidence="1">The sequence shown here is derived from an EMBL/GenBank/DDBJ whole genome shotgun (WGS) entry which is preliminary data.</text>
</comment>
<reference evidence="1 2" key="1">
    <citation type="submission" date="2015-09" db="EMBL/GenBank/DDBJ databases">
        <title>Genome announcement of multiple Pseudomonas syringae strains.</title>
        <authorList>
            <person name="Thakur S."/>
            <person name="Wang P.W."/>
            <person name="Gong Y."/>
            <person name="Weir B.S."/>
            <person name="Guttman D.S."/>
        </authorList>
    </citation>
    <scope>NUCLEOTIDE SEQUENCE [LARGE SCALE GENOMIC DNA]</scope>
    <source>
        <strain evidence="1 2">ICMP3882</strain>
    </source>
</reference>
<evidence type="ECO:0000313" key="1">
    <source>
        <dbReference type="EMBL" id="KPY43634.1"/>
    </source>
</evidence>
<accession>A0A0P9ZAL5</accession>
<sequence length="280" mass="31489">MSKSESRLAKRIRPSGGQNAFDRLLLGFEWDTELDQGFMITLSEAVRDIADLPRCIEIRASEKEIDDPQSAFAELKNTSDIVHIIGDDGEGAEVVDSLKSIELNIHKKGFMFQLNDVAHSDWVKSKSFALKTSEVVIDKLLDLVTPSSVGLKVITSFEFERELSFSEILNTESKWIPQSVFEGNSYWRFEHSFYEPLAKGKAIKTTFHLMHSPAAQNQDKLVISCLHRLIYGDPDSVSLDTLSSEYDTLYKKNETLISSLLSEGVVELFGLRPEGNNYAS</sequence>
<protein>
    <submittedName>
        <fullName evidence="1">Uncharacterized protein</fullName>
    </submittedName>
</protein>
<organism evidence="1 2">
    <name type="scientific">Pseudomonas syringae pv. ribicola</name>
    <dbReference type="NCBI Taxonomy" id="55398"/>
    <lineage>
        <taxon>Bacteria</taxon>
        <taxon>Pseudomonadati</taxon>
        <taxon>Pseudomonadota</taxon>
        <taxon>Gammaproteobacteria</taxon>
        <taxon>Pseudomonadales</taxon>
        <taxon>Pseudomonadaceae</taxon>
        <taxon>Pseudomonas</taxon>
    </lineage>
</organism>
<dbReference type="PATRIC" id="fig|55398.3.peg.3365"/>
<dbReference type="RefSeq" id="WP_004882419.1">
    <property type="nucleotide sequence ID" value="NZ_LJRF01000185.1"/>
</dbReference>
<name>A0A0P9ZAL5_PSESI</name>
<proteinExistence type="predicted"/>